<feature type="domain" description="LysM" evidence="2">
    <location>
        <begin position="108"/>
        <end position="155"/>
    </location>
</feature>
<keyword evidence="1" id="KW-0732">Signal</keyword>
<evidence type="ECO:0000256" key="1">
    <source>
        <dbReference type="SAM" id="SignalP"/>
    </source>
</evidence>
<evidence type="ECO:0000259" key="2">
    <source>
        <dbReference type="PROSITE" id="PS51782"/>
    </source>
</evidence>
<feature type="signal peptide" evidence="1">
    <location>
        <begin position="1"/>
        <end position="26"/>
    </location>
</feature>
<dbReference type="EMBL" id="CP093344">
    <property type="protein sequence ID" value="WOG87870.1"/>
    <property type="molecule type" value="Genomic_DNA"/>
</dbReference>
<dbReference type="CDD" id="cd00118">
    <property type="entry name" value="LysM"/>
    <property type="match status" value="2"/>
</dbReference>
<dbReference type="SMART" id="SM00257">
    <property type="entry name" value="LysM"/>
    <property type="match status" value="2"/>
</dbReference>
<dbReference type="Pfam" id="PF01476">
    <property type="entry name" value="LysM"/>
    <property type="match status" value="2"/>
</dbReference>
<feature type="domain" description="LysM" evidence="2">
    <location>
        <begin position="172"/>
        <end position="216"/>
    </location>
</feature>
<proteinExistence type="predicted"/>
<sequence>MTITQTLPYFIIFLLFILTTTPPTKAQPFSCKPSSKCNSLIDYVSPNDTTISNITTLFGISKNLLSFLGANNYPPTTLPSLAIKAKQTVKIPFPCRCANGTGTSDGLPVYKVVPEDGLFHIASDIFGGLVLYQQIQAANNIADANKILVGQELKIPLPCSCDEVDGQAVIHYGHVVPAGSSVEAIAKQFDTTQETLLKLNALADPADLKAGVVLDVPLKACNSSISSDSRDYPLLVPNGSYAITANNCVRCKCDAANNYTLQCEPSQIKSSIWPTCPNTQCNSVFLGNSTSSGCSRTTCAYLGYDNQKIITNLTTVSTCSTSPSSATKINSQGWRWNFLVAVQLVLLSLYLFQ</sequence>
<dbReference type="PANTHER" id="PTHR33734:SF11">
    <property type="entry name" value="LYSM DOMAIN-CONTAINING GPI-ANCHORED PROTEIN 2"/>
    <property type="match status" value="1"/>
</dbReference>
<dbReference type="Gene3D" id="3.10.350.10">
    <property type="entry name" value="LysM domain"/>
    <property type="match status" value="2"/>
</dbReference>
<dbReference type="Proteomes" id="UP000077755">
    <property type="component" value="Chromosome 2"/>
</dbReference>
<dbReference type="InterPro" id="IPR036779">
    <property type="entry name" value="LysM_dom_sf"/>
</dbReference>
<protein>
    <recommendedName>
        <fullName evidence="2">LysM domain-containing protein</fullName>
    </recommendedName>
</protein>
<name>A0AAF1APR5_DAUCS</name>
<dbReference type="SUPFAM" id="SSF54106">
    <property type="entry name" value="LysM domain"/>
    <property type="match status" value="1"/>
</dbReference>
<evidence type="ECO:0000313" key="3">
    <source>
        <dbReference type="EMBL" id="WOG87870.1"/>
    </source>
</evidence>
<evidence type="ECO:0000313" key="4">
    <source>
        <dbReference type="Proteomes" id="UP000077755"/>
    </source>
</evidence>
<dbReference type="PANTHER" id="PTHR33734">
    <property type="entry name" value="LYSM DOMAIN-CONTAINING GPI-ANCHORED PROTEIN 2"/>
    <property type="match status" value="1"/>
</dbReference>
<reference evidence="3" key="1">
    <citation type="journal article" date="2016" name="Nat. Genet.">
        <title>A high-quality carrot genome assembly provides new insights into carotenoid accumulation and asterid genome evolution.</title>
        <authorList>
            <person name="Iorizzo M."/>
            <person name="Ellison S."/>
            <person name="Senalik D."/>
            <person name="Zeng P."/>
            <person name="Satapoomin P."/>
            <person name="Huang J."/>
            <person name="Bowman M."/>
            <person name="Iovene M."/>
            <person name="Sanseverino W."/>
            <person name="Cavagnaro P."/>
            <person name="Yildiz M."/>
            <person name="Macko-Podgorni A."/>
            <person name="Moranska E."/>
            <person name="Grzebelus E."/>
            <person name="Grzebelus D."/>
            <person name="Ashrafi H."/>
            <person name="Zheng Z."/>
            <person name="Cheng S."/>
            <person name="Spooner D."/>
            <person name="Van Deynze A."/>
            <person name="Simon P."/>
        </authorList>
    </citation>
    <scope>NUCLEOTIDE SEQUENCE</scope>
    <source>
        <tissue evidence="3">Leaf</tissue>
    </source>
</reference>
<dbReference type="PROSITE" id="PS51782">
    <property type="entry name" value="LYSM"/>
    <property type="match status" value="2"/>
</dbReference>
<accession>A0AAF1APR5</accession>
<reference evidence="3" key="2">
    <citation type="submission" date="2022-03" db="EMBL/GenBank/DDBJ databases">
        <title>Draft title - Genomic analysis of global carrot germplasm unveils the trajectory of domestication and the origin of high carotenoid orange carrot.</title>
        <authorList>
            <person name="Iorizzo M."/>
            <person name="Ellison S."/>
            <person name="Senalik D."/>
            <person name="Macko-Podgorni A."/>
            <person name="Grzebelus D."/>
            <person name="Bostan H."/>
            <person name="Rolling W."/>
            <person name="Curaba J."/>
            <person name="Simon P."/>
        </authorList>
    </citation>
    <scope>NUCLEOTIDE SEQUENCE</scope>
    <source>
        <tissue evidence="3">Leaf</tissue>
    </source>
</reference>
<gene>
    <name evidence="3" type="ORF">DCAR_0207102</name>
</gene>
<organism evidence="3 4">
    <name type="scientific">Daucus carota subsp. sativus</name>
    <name type="common">Carrot</name>
    <dbReference type="NCBI Taxonomy" id="79200"/>
    <lineage>
        <taxon>Eukaryota</taxon>
        <taxon>Viridiplantae</taxon>
        <taxon>Streptophyta</taxon>
        <taxon>Embryophyta</taxon>
        <taxon>Tracheophyta</taxon>
        <taxon>Spermatophyta</taxon>
        <taxon>Magnoliopsida</taxon>
        <taxon>eudicotyledons</taxon>
        <taxon>Gunneridae</taxon>
        <taxon>Pentapetalae</taxon>
        <taxon>asterids</taxon>
        <taxon>campanulids</taxon>
        <taxon>Apiales</taxon>
        <taxon>Apiaceae</taxon>
        <taxon>Apioideae</taxon>
        <taxon>Scandiceae</taxon>
        <taxon>Daucinae</taxon>
        <taxon>Daucus</taxon>
        <taxon>Daucus sect. Daucus</taxon>
    </lineage>
</organism>
<feature type="chain" id="PRO_5041979960" description="LysM domain-containing protein" evidence="1">
    <location>
        <begin position="27"/>
        <end position="353"/>
    </location>
</feature>
<keyword evidence="4" id="KW-1185">Reference proteome</keyword>
<dbReference type="AlphaFoldDB" id="A0AAF1APR5"/>
<dbReference type="InterPro" id="IPR018392">
    <property type="entry name" value="LysM"/>
</dbReference>